<dbReference type="Proteomes" id="UP000800200">
    <property type="component" value="Unassembled WGS sequence"/>
</dbReference>
<dbReference type="EMBL" id="ML994634">
    <property type="protein sequence ID" value="KAF2185279.1"/>
    <property type="molecule type" value="Genomic_DNA"/>
</dbReference>
<accession>A0A6A6E3U7</accession>
<sequence length="250" mass="28761">MPSRHSSRVYEVLKDLNRRQTIPANHRTTLEERLAIACKPLTRQPREKVPRARRDVRSYHKRKKAQSVYLGVLDEAPHVFLPFILAISPKACECFDSSDFCQDHKKQNRIPLSSEAKSILEEIAEKHEISQSPHYKRLIELLFPKVSLQPPKPITTTGSDTHWEYHAAYLKGIRCVFGDGIYDTIESAPIRMHEKAITQTLQTTDCARTSVPRQNFQDAIIRLDIGHAREFTRILFPEHQVSTSKINTGK</sequence>
<evidence type="ECO:0000313" key="2">
    <source>
        <dbReference type="Proteomes" id="UP000800200"/>
    </source>
</evidence>
<protein>
    <submittedName>
        <fullName evidence="1">Uncharacterized protein</fullName>
    </submittedName>
</protein>
<keyword evidence="2" id="KW-1185">Reference proteome</keyword>
<reference evidence="1" key="1">
    <citation type="journal article" date="2020" name="Stud. Mycol.">
        <title>101 Dothideomycetes genomes: a test case for predicting lifestyles and emergence of pathogens.</title>
        <authorList>
            <person name="Haridas S."/>
            <person name="Albert R."/>
            <person name="Binder M."/>
            <person name="Bloem J."/>
            <person name="Labutti K."/>
            <person name="Salamov A."/>
            <person name="Andreopoulos B."/>
            <person name="Baker S."/>
            <person name="Barry K."/>
            <person name="Bills G."/>
            <person name="Bluhm B."/>
            <person name="Cannon C."/>
            <person name="Castanera R."/>
            <person name="Culley D."/>
            <person name="Daum C."/>
            <person name="Ezra D."/>
            <person name="Gonzalez J."/>
            <person name="Henrissat B."/>
            <person name="Kuo A."/>
            <person name="Liang C."/>
            <person name="Lipzen A."/>
            <person name="Lutzoni F."/>
            <person name="Magnuson J."/>
            <person name="Mondo S."/>
            <person name="Nolan M."/>
            <person name="Ohm R."/>
            <person name="Pangilinan J."/>
            <person name="Park H.-J."/>
            <person name="Ramirez L."/>
            <person name="Alfaro M."/>
            <person name="Sun H."/>
            <person name="Tritt A."/>
            <person name="Yoshinaga Y."/>
            <person name="Zwiers L.-H."/>
            <person name="Turgeon B."/>
            <person name="Goodwin S."/>
            <person name="Spatafora J."/>
            <person name="Crous P."/>
            <person name="Grigoriev I."/>
        </authorList>
    </citation>
    <scope>NUCLEOTIDE SEQUENCE</scope>
    <source>
        <strain evidence="1">CBS 207.26</strain>
    </source>
</reference>
<organism evidence="1 2">
    <name type="scientific">Zopfia rhizophila CBS 207.26</name>
    <dbReference type="NCBI Taxonomy" id="1314779"/>
    <lineage>
        <taxon>Eukaryota</taxon>
        <taxon>Fungi</taxon>
        <taxon>Dikarya</taxon>
        <taxon>Ascomycota</taxon>
        <taxon>Pezizomycotina</taxon>
        <taxon>Dothideomycetes</taxon>
        <taxon>Dothideomycetes incertae sedis</taxon>
        <taxon>Zopfiaceae</taxon>
        <taxon>Zopfia</taxon>
    </lineage>
</organism>
<dbReference type="OrthoDB" id="5385996at2759"/>
<dbReference type="AlphaFoldDB" id="A0A6A6E3U7"/>
<proteinExistence type="predicted"/>
<gene>
    <name evidence="1" type="ORF">K469DRAFT_665560</name>
</gene>
<name>A0A6A6E3U7_9PEZI</name>
<evidence type="ECO:0000313" key="1">
    <source>
        <dbReference type="EMBL" id="KAF2185279.1"/>
    </source>
</evidence>